<organism evidence="4 5">
    <name type="scientific">Physocladia obscura</name>
    <dbReference type="NCBI Taxonomy" id="109957"/>
    <lineage>
        <taxon>Eukaryota</taxon>
        <taxon>Fungi</taxon>
        <taxon>Fungi incertae sedis</taxon>
        <taxon>Chytridiomycota</taxon>
        <taxon>Chytridiomycota incertae sedis</taxon>
        <taxon>Chytridiomycetes</taxon>
        <taxon>Chytridiales</taxon>
        <taxon>Chytriomycetaceae</taxon>
        <taxon>Physocladia</taxon>
    </lineage>
</organism>
<name>A0AAD5T6F5_9FUNG</name>
<dbReference type="SUPFAM" id="SSF52058">
    <property type="entry name" value="L domain-like"/>
    <property type="match status" value="2"/>
</dbReference>
<dbReference type="Gene3D" id="3.80.10.10">
    <property type="entry name" value="Ribonuclease Inhibitor"/>
    <property type="match status" value="2"/>
</dbReference>
<dbReference type="EMBL" id="JADGJH010000422">
    <property type="protein sequence ID" value="KAJ3129441.1"/>
    <property type="molecule type" value="Genomic_DNA"/>
</dbReference>
<dbReference type="InterPro" id="IPR032675">
    <property type="entry name" value="LRR_dom_sf"/>
</dbReference>
<accession>A0AAD5T6F5</accession>
<reference evidence="4" key="1">
    <citation type="submission" date="2020-05" db="EMBL/GenBank/DDBJ databases">
        <title>Phylogenomic resolution of chytrid fungi.</title>
        <authorList>
            <person name="Stajich J.E."/>
            <person name="Amses K."/>
            <person name="Simmons R."/>
            <person name="Seto K."/>
            <person name="Myers J."/>
            <person name="Bonds A."/>
            <person name="Quandt C.A."/>
            <person name="Barry K."/>
            <person name="Liu P."/>
            <person name="Grigoriev I."/>
            <person name="Longcore J.E."/>
            <person name="James T.Y."/>
        </authorList>
    </citation>
    <scope>NUCLEOTIDE SEQUENCE</scope>
    <source>
        <strain evidence="4">JEL0513</strain>
    </source>
</reference>
<evidence type="ECO:0000259" key="3">
    <source>
        <dbReference type="Pfam" id="PF23598"/>
    </source>
</evidence>
<evidence type="ECO:0000256" key="2">
    <source>
        <dbReference type="ARBA" id="ARBA00022737"/>
    </source>
</evidence>
<protein>
    <recommendedName>
        <fullName evidence="3">Disease resistance R13L4/SHOC-2-like LRR domain-containing protein</fullName>
    </recommendedName>
</protein>
<dbReference type="AlphaFoldDB" id="A0AAD5T6F5"/>
<evidence type="ECO:0000313" key="4">
    <source>
        <dbReference type="EMBL" id="KAJ3129441.1"/>
    </source>
</evidence>
<dbReference type="InterPro" id="IPR055414">
    <property type="entry name" value="LRR_R13L4/SHOC2-like"/>
</dbReference>
<comment type="caution">
    <text evidence="4">The sequence shown here is derived from an EMBL/GenBank/DDBJ whole genome shotgun (WGS) entry which is preliminary data.</text>
</comment>
<proteinExistence type="predicted"/>
<keyword evidence="2" id="KW-0677">Repeat</keyword>
<dbReference type="Proteomes" id="UP001211907">
    <property type="component" value="Unassembled WGS sequence"/>
</dbReference>
<evidence type="ECO:0000313" key="5">
    <source>
        <dbReference type="Proteomes" id="UP001211907"/>
    </source>
</evidence>
<keyword evidence="1" id="KW-0433">Leucine-rich repeat</keyword>
<dbReference type="InterPro" id="IPR050836">
    <property type="entry name" value="SDS22/Internalin_LRR"/>
</dbReference>
<evidence type="ECO:0000256" key="1">
    <source>
        <dbReference type="ARBA" id="ARBA00022614"/>
    </source>
</evidence>
<dbReference type="Pfam" id="PF23598">
    <property type="entry name" value="LRR_14"/>
    <property type="match status" value="1"/>
</dbReference>
<feature type="domain" description="Disease resistance R13L4/SHOC-2-like LRR" evidence="3">
    <location>
        <begin position="133"/>
        <end position="352"/>
    </location>
</feature>
<keyword evidence="5" id="KW-1185">Reference proteome</keyword>
<sequence length="562" mass="62497">MKSCVKTLLLKETEKVLVVVFEHIAQFLDVRTQLAVLAGCRKLWESGLRTRTMLHAQVSVPPKARANIDDVRARLLALAPLMRQLHAPALSIISLPGLDLNSVWPLVSLSLGGTTTSAAFLFDLPVVLAHPLFSSIVTLSLKYSENVTSPALRSLSLLHNLRHLDCSHTSLAFLDSSISELVNLISLDISITRISDISEITKLLQLTFLGMEMIPVGDLSPLKYLPKLQHLNLNFCTAESYSFLTELHELKVLKLENSWMNDMNAQSISNLFQLETLHLINSHVSDLIHISKLKNIQDFSVAASVSIENSNVLASFSSTLRILNLSYAQITSFEFLKSMTHLTVLNLTFTRVSKLLLPDLPLLNEFYASGTLINNAELKKLVKHAPNLVILDIASTIISDIAPLADLKKLKTVVLALCSELENIDSLSKLVHLTFLDISMTKVSDLYVITNLINLERLNIKNTPIKSIHSLFALKKLKLLAVGSLSRDLGFAKLNDSLPNLHIYQHALKLMFTIKKFKTQHNNVNKVIIIIEGSTVKEVKSHVWAARSDVISKTVLLDEINN</sequence>
<dbReference type="PANTHER" id="PTHR46652:SF3">
    <property type="entry name" value="LEUCINE-RICH REPEAT-CONTAINING PROTEIN 9"/>
    <property type="match status" value="1"/>
</dbReference>
<dbReference type="PANTHER" id="PTHR46652">
    <property type="entry name" value="LEUCINE-RICH REPEAT AND IQ DOMAIN-CONTAINING PROTEIN 1-RELATED"/>
    <property type="match status" value="1"/>
</dbReference>
<gene>
    <name evidence="4" type="ORF">HK100_008613</name>
</gene>